<sequence>MNKTTIEKKYLKVVKTCSMIAGIWSDQSKVSKLFTRIIIYIISVLSLVTQMANVICFFSLNTLIEQVCFFNAVVGALIKQGNYIINAAEYKMLFNAVWEDWSTDRLNDELDIMIEYAKKGAFFSWLYFGVCICCAISFLQLSLTPIVLDIISPMNETRDVMYIFPAYYYVNDQMHRTFISFHMMCTIISTCLVYIGCDTSYMYIVQHACGQLAVARHRFKNAILDFSIVSETSVVQDKIYERVVHSIRGHQYATKSVLQLPKYFLANHF</sequence>
<dbReference type="Pfam" id="PF02949">
    <property type="entry name" value="7tm_6"/>
    <property type="match status" value="1"/>
</dbReference>
<comment type="subcellular location">
    <subcellularLocation>
        <location evidence="1">Cell membrane</location>
        <topology evidence="1">Multi-pass membrane protein</topology>
    </subcellularLocation>
</comment>
<evidence type="ECO:0000256" key="9">
    <source>
        <dbReference type="ARBA" id="ARBA00023224"/>
    </source>
</evidence>
<dbReference type="GO" id="GO:0004984">
    <property type="term" value="F:olfactory receptor activity"/>
    <property type="evidence" value="ECO:0007669"/>
    <property type="project" value="InterPro"/>
</dbReference>
<protein>
    <submittedName>
        <fullName evidence="12">Uncharacterized protein LOC117242192</fullName>
    </submittedName>
</protein>
<keyword evidence="4 10" id="KW-0812">Transmembrane</keyword>
<dbReference type="Proteomes" id="UP000504631">
    <property type="component" value="Unplaced"/>
</dbReference>
<feature type="transmembrane region" description="Helical" evidence="10">
    <location>
        <begin position="178"/>
        <end position="196"/>
    </location>
</feature>
<evidence type="ECO:0000313" key="11">
    <source>
        <dbReference type="Proteomes" id="UP000504631"/>
    </source>
</evidence>
<dbReference type="GO" id="GO:0005886">
    <property type="term" value="C:plasma membrane"/>
    <property type="evidence" value="ECO:0007669"/>
    <property type="project" value="UniProtKB-SubCell"/>
</dbReference>
<dbReference type="PANTHER" id="PTHR21137:SF35">
    <property type="entry name" value="ODORANT RECEPTOR 19A-RELATED"/>
    <property type="match status" value="1"/>
</dbReference>
<keyword evidence="3" id="KW-0716">Sensory transduction</keyword>
<evidence type="ECO:0000256" key="3">
    <source>
        <dbReference type="ARBA" id="ARBA00022606"/>
    </source>
</evidence>
<evidence type="ECO:0000256" key="8">
    <source>
        <dbReference type="ARBA" id="ARBA00023170"/>
    </source>
</evidence>
<evidence type="ECO:0000313" key="12">
    <source>
        <dbReference type="RefSeq" id="XP_033364551.1"/>
    </source>
</evidence>
<keyword evidence="8" id="KW-0675">Receptor</keyword>
<dbReference type="AlphaFoldDB" id="A0A6J3LIP0"/>
<dbReference type="GO" id="GO:0007165">
    <property type="term" value="P:signal transduction"/>
    <property type="evidence" value="ECO:0007669"/>
    <property type="project" value="UniProtKB-KW"/>
</dbReference>
<dbReference type="PANTHER" id="PTHR21137">
    <property type="entry name" value="ODORANT RECEPTOR"/>
    <property type="match status" value="1"/>
</dbReference>
<proteinExistence type="predicted"/>
<dbReference type="RefSeq" id="XP_033364551.1">
    <property type="nucleotide sequence ID" value="XM_033508660.1"/>
</dbReference>
<evidence type="ECO:0000256" key="4">
    <source>
        <dbReference type="ARBA" id="ARBA00022692"/>
    </source>
</evidence>
<name>A0A6J3LIP0_9HYME</name>
<evidence type="ECO:0000256" key="7">
    <source>
        <dbReference type="ARBA" id="ARBA00023136"/>
    </source>
</evidence>
<feature type="transmembrane region" description="Helical" evidence="10">
    <location>
        <begin position="125"/>
        <end position="148"/>
    </location>
</feature>
<gene>
    <name evidence="12" type="primary">LOC117242192</name>
</gene>
<keyword evidence="6 10" id="KW-1133">Transmembrane helix</keyword>
<evidence type="ECO:0000256" key="10">
    <source>
        <dbReference type="SAM" id="Phobius"/>
    </source>
</evidence>
<dbReference type="GeneID" id="117242192"/>
<keyword evidence="11" id="KW-1185">Reference proteome</keyword>
<feature type="transmembrane region" description="Helical" evidence="10">
    <location>
        <begin position="37"/>
        <end position="60"/>
    </location>
</feature>
<evidence type="ECO:0000256" key="2">
    <source>
        <dbReference type="ARBA" id="ARBA00022475"/>
    </source>
</evidence>
<dbReference type="GO" id="GO:0005549">
    <property type="term" value="F:odorant binding"/>
    <property type="evidence" value="ECO:0007669"/>
    <property type="project" value="InterPro"/>
</dbReference>
<organism evidence="11 12">
    <name type="scientific">Bombus vosnesenskii</name>
    <dbReference type="NCBI Taxonomy" id="207650"/>
    <lineage>
        <taxon>Eukaryota</taxon>
        <taxon>Metazoa</taxon>
        <taxon>Ecdysozoa</taxon>
        <taxon>Arthropoda</taxon>
        <taxon>Hexapoda</taxon>
        <taxon>Insecta</taxon>
        <taxon>Pterygota</taxon>
        <taxon>Neoptera</taxon>
        <taxon>Endopterygota</taxon>
        <taxon>Hymenoptera</taxon>
        <taxon>Apocrita</taxon>
        <taxon>Aculeata</taxon>
        <taxon>Apoidea</taxon>
        <taxon>Anthophila</taxon>
        <taxon>Apidae</taxon>
        <taxon>Bombus</taxon>
        <taxon>Pyrobombus</taxon>
    </lineage>
</organism>
<accession>A0A6J3LIP0</accession>
<evidence type="ECO:0000256" key="6">
    <source>
        <dbReference type="ARBA" id="ARBA00022989"/>
    </source>
</evidence>
<evidence type="ECO:0000256" key="5">
    <source>
        <dbReference type="ARBA" id="ARBA00022725"/>
    </source>
</evidence>
<dbReference type="InterPro" id="IPR004117">
    <property type="entry name" value="7tm6_olfct_rcpt"/>
</dbReference>
<dbReference type="KEGG" id="bvk:117242192"/>
<reference evidence="12" key="1">
    <citation type="submission" date="2025-08" db="UniProtKB">
        <authorList>
            <consortium name="RefSeq"/>
        </authorList>
    </citation>
    <scope>IDENTIFICATION</scope>
    <source>
        <tissue evidence="12">Muscle</tissue>
    </source>
</reference>
<evidence type="ECO:0000256" key="1">
    <source>
        <dbReference type="ARBA" id="ARBA00004651"/>
    </source>
</evidence>
<keyword evidence="7 10" id="KW-0472">Membrane</keyword>
<keyword evidence="5" id="KW-0552">Olfaction</keyword>
<keyword evidence="2" id="KW-1003">Cell membrane</keyword>
<keyword evidence="9" id="KW-0807">Transducer</keyword>